<reference evidence="1 2" key="1">
    <citation type="submission" date="2016-10" db="EMBL/GenBank/DDBJ databases">
        <authorList>
            <person name="de Groot N.N."/>
        </authorList>
    </citation>
    <scope>NUCLEOTIDE SEQUENCE [LARGE SCALE GENOMIC DNA]</scope>
    <source>
        <strain evidence="1 2">CPCC 100156</strain>
    </source>
</reference>
<sequence>MASCAHTITEPRRETSLPPLARVLTSSNPGEILLGSDASGGSVLCISATIGWADLEAAAAALADLLERMGAPLADRGPDIEPDPVWS</sequence>
<dbReference type="EMBL" id="FMZX01000035">
    <property type="protein sequence ID" value="SDE42512.1"/>
    <property type="molecule type" value="Genomic_DNA"/>
</dbReference>
<accession>A0A1G7CT25</accession>
<protein>
    <submittedName>
        <fullName evidence="1">Uncharacterized protein</fullName>
    </submittedName>
</protein>
<name>A0A1G7CT25_9PROT</name>
<dbReference type="AlphaFoldDB" id="A0A1G7CT25"/>
<gene>
    <name evidence="1" type="ORF">SAMN04487779_103526</name>
</gene>
<dbReference type="Proteomes" id="UP000198925">
    <property type="component" value="Unassembled WGS sequence"/>
</dbReference>
<evidence type="ECO:0000313" key="1">
    <source>
        <dbReference type="EMBL" id="SDE42512.1"/>
    </source>
</evidence>
<dbReference type="RefSeq" id="WP_090665162.1">
    <property type="nucleotide sequence ID" value="NZ_FMZX01000035.1"/>
</dbReference>
<keyword evidence="2" id="KW-1185">Reference proteome</keyword>
<proteinExistence type="predicted"/>
<organism evidence="1 2">
    <name type="scientific">Belnapia rosea</name>
    <dbReference type="NCBI Taxonomy" id="938405"/>
    <lineage>
        <taxon>Bacteria</taxon>
        <taxon>Pseudomonadati</taxon>
        <taxon>Pseudomonadota</taxon>
        <taxon>Alphaproteobacteria</taxon>
        <taxon>Acetobacterales</taxon>
        <taxon>Roseomonadaceae</taxon>
        <taxon>Belnapia</taxon>
    </lineage>
</organism>
<evidence type="ECO:0000313" key="2">
    <source>
        <dbReference type="Proteomes" id="UP000198925"/>
    </source>
</evidence>